<dbReference type="Proteomes" id="UP000192328">
    <property type="component" value="Unassembled WGS sequence"/>
</dbReference>
<keyword evidence="1" id="KW-0489">Methyltransferase</keyword>
<comment type="caution">
    <text evidence="1">The sequence shown here is derived from an EMBL/GenBank/DDBJ whole genome shotgun (WGS) entry which is preliminary data.</text>
</comment>
<evidence type="ECO:0000313" key="1">
    <source>
        <dbReference type="EMBL" id="SMC62970.1"/>
    </source>
</evidence>
<gene>
    <name evidence="1" type="ORF">SAMN06297397_1657</name>
</gene>
<dbReference type="EMBL" id="FWXZ01000003">
    <property type="protein sequence ID" value="SMC62970.1"/>
    <property type="molecule type" value="Genomic_DNA"/>
</dbReference>
<proteinExistence type="predicted"/>
<protein>
    <submittedName>
        <fullName evidence="1">Methyltransferase domain-containing protein</fullName>
    </submittedName>
</protein>
<keyword evidence="1" id="KW-0808">Transferase</keyword>
<organism evidence="1 2">
    <name type="scientific">Aristaeella lactis</name>
    <dbReference type="NCBI Taxonomy" id="3046383"/>
    <lineage>
        <taxon>Bacteria</taxon>
        <taxon>Bacillati</taxon>
        <taxon>Bacillota</taxon>
        <taxon>Clostridia</taxon>
        <taxon>Eubacteriales</taxon>
        <taxon>Aristaeellaceae</taxon>
        <taxon>Aristaeella</taxon>
    </lineage>
</organism>
<sequence length="313" mass="35710">MNYSQKISERQWNLPDKGELESRREATYIDDIIQKDHIQRRLLENLDGIRTVFDGGAGSGRFSILLAKQGCQVTHFDISQPMIDKARELAEKEGVLDRITFVKGALEDLSAYRDHEFDLVMSFDAPISYTWPNQNKVISELVRIARRKFIISVSSRLGSLPYYANPIQKNQFILDEKADDPFVQWIISNREQMISGFSFNKQVVDKLWADGLMGGEEEIAQYEQGGAPWCITYGFMPDELESILAENGVRNIRLSGPGAFGRTIPREILVKIMNDPKQKKDFLDFCYQYDSNPYVCGMGKDNLVAEGDIIIND</sequence>
<name>A0AC61PLF5_9FIRM</name>
<accession>A0AC61PLF5</accession>
<keyword evidence="2" id="KW-1185">Reference proteome</keyword>
<evidence type="ECO:0000313" key="2">
    <source>
        <dbReference type="Proteomes" id="UP000192328"/>
    </source>
</evidence>
<reference evidence="1" key="1">
    <citation type="submission" date="2017-04" db="EMBL/GenBank/DDBJ databases">
        <authorList>
            <person name="Varghese N."/>
            <person name="Submissions S."/>
        </authorList>
    </citation>
    <scope>NUCLEOTIDE SEQUENCE</scope>
    <source>
        <strain evidence="1">WTE2008</strain>
    </source>
</reference>